<dbReference type="RefSeq" id="WP_143236199.1">
    <property type="nucleotide sequence ID" value="NZ_VJWL01000003.1"/>
</dbReference>
<evidence type="ECO:0008006" key="3">
    <source>
        <dbReference type="Google" id="ProtNLM"/>
    </source>
</evidence>
<gene>
    <name evidence="1" type="ORF">FM042_09535</name>
</gene>
<sequence>MRSLFIGAAIIFLAGCSPEPQHLALHVVVAEASALDGRTLTTQGTVRMFEDPEHYWIEDSELNRVGLHGVDFSALVGNEVQVTGRFSASAERGRHLDVTEFVVLSE</sequence>
<dbReference type="Proteomes" id="UP000320359">
    <property type="component" value="Unassembled WGS sequence"/>
</dbReference>
<dbReference type="OrthoDB" id="5786500at2"/>
<dbReference type="EMBL" id="VJWL01000003">
    <property type="protein sequence ID" value="TRW48407.1"/>
    <property type="molecule type" value="Genomic_DNA"/>
</dbReference>
<proteinExistence type="predicted"/>
<evidence type="ECO:0000313" key="1">
    <source>
        <dbReference type="EMBL" id="TRW48407.1"/>
    </source>
</evidence>
<name>A0A552X021_9GAMM</name>
<evidence type="ECO:0000313" key="2">
    <source>
        <dbReference type="Proteomes" id="UP000320359"/>
    </source>
</evidence>
<keyword evidence="2" id="KW-1185">Reference proteome</keyword>
<accession>A0A552X021</accession>
<protein>
    <recommendedName>
        <fullName evidence="3">Glucose-inhibited division protein B</fullName>
    </recommendedName>
</protein>
<comment type="caution">
    <text evidence="1">The sequence shown here is derived from an EMBL/GenBank/DDBJ whole genome shotgun (WGS) entry which is preliminary data.</text>
</comment>
<dbReference type="AlphaFoldDB" id="A0A552X021"/>
<organism evidence="1 2">
    <name type="scientific">Aliidiomarina halalkaliphila</name>
    <dbReference type="NCBI Taxonomy" id="2593535"/>
    <lineage>
        <taxon>Bacteria</taxon>
        <taxon>Pseudomonadati</taxon>
        <taxon>Pseudomonadota</taxon>
        <taxon>Gammaproteobacteria</taxon>
        <taxon>Alteromonadales</taxon>
        <taxon>Idiomarinaceae</taxon>
        <taxon>Aliidiomarina</taxon>
    </lineage>
</organism>
<dbReference type="PROSITE" id="PS51257">
    <property type="entry name" value="PROKAR_LIPOPROTEIN"/>
    <property type="match status" value="1"/>
</dbReference>
<reference evidence="1 2" key="1">
    <citation type="submission" date="2019-07" db="EMBL/GenBank/DDBJ databases">
        <authorList>
            <person name="Yang M."/>
            <person name="Zhao D."/>
            <person name="Xiang H."/>
        </authorList>
    </citation>
    <scope>NUCLEOTIDE SEQUENCE [LARGE SCALE GENOMIC DNA]</scope>
    <source>
        <strain evidence="1 2">IM1326</strain>
    </source>
</reference>